<comment type="caution">
    <text evidence="2">The sequence shown here is derived from an EMBL/GenBank/DDBJ whole genome shotgun (WGS) entry which is preliminary data.</text>
</comment>
<organism evidence="2 3">
    <name type="scientific">Cobetia crustatorum</name>
    <dbReference type="NCBI Taxonomy" id="553385"/>
    <lineage>
        <taxon>Bacteria</taxon>
        <taxon>Pseudomonadati</taxon>
        <taxon>Pseudomonadota</taxon>
        <taxon>Gammaproteobacteria</taxon>
        <taxon>Oceanospirillales</taxon>
        <taxon>Halomonadaceae</taxon>
        <taxon>Cobetia</taxon>
    </lineage>
</organism>
<dbReference type="EMBL" id="VNFH01000001">
    <property type="protein sequence ID" value="TVU73569.1"/>
    <property type="molecule type" value="Genomic_DNA"/>
</dbReference>
<evidence type="ECO:0008006" key="4">
    <source>
        <dbReference type="Google" id="ProtNLM"/>
    </source>
</evidence>
<feature type="signal peptide" evidence="1">
    <location>
        <begin position="1"/>
        <end position="24"/>
    </location>
</feature>
<feature type="chain" id="PRO_5021946279" description="DUF4148 domain-containing protein" evidence="1">
    <location>
        <begin position="25"/>
        <end position="113"/>
    </location>
</feature>
<sequence length="113" mass="11715">MKNISLTALFTTVILATASTSALAADDSPVAQRVQESLSSQQIVGQAQSATTQQAAFAGTGMSIAASRVEQSLNADMIKGERMGSVSTSQVLDNDKGKSVAATRFEYALNDNA</sequence>
<evidence type="ECO:0000313" key="3">
    <source>
        <dbReference type="Proteomes" id="UP000319941"/>
    </source>
</evidence>
<evidence type="ECO:0000313" key="2">
    <source>
        <dbReference type="EMBL" id="TVU73569.1"/>
    </source>
</evidence>
<reference evidence="2 3" key="1">
    <citation type="submission" date="2019-07" db="EMBL/GenBank/DDBJ databases">
        <title>Diversity of Bacteria from Kongsfjorden, Arctic.</title>
        <authorList>
            <person name="Yu Y."/>
        </authorList>
    </citation>
    <scope>NUCLEOTIDE SEQUENCE [LARGE SCALE GENOMIC DNA]</scope>
    <source>
        <strain evidence="2 3">SM1923</strain>
    </source>
</reference>
<keyword evidence="1" id="KW-0732">Signal</keyword>
<name>A0A558HWU3_9GAMM</name>
<dbReference type="OrthoDB" id="6186795at2"/>
<proteinExistence type="predicted"/>
<dbReference type="RefSeq" id="WP_144726225.1">
    <property type="nucleotide sequence ID" value="NZ_CAWOWR010000001.1"/>
</dbReference>
<evidence type="ECO:0000256" key="1">
    <source>
        <dbReference type="SAM" id="SignalP"/>
    </source>
</evidence>
<dbReference type="Proteomes" id="UP000319941">
    <property type="component" value="Unassembled WGS sequence"/>
</dbReference>
<dbReference type="AlphaFoldDB" id="A0A558HWU3"/>
<accession>A0A558HWU3</accession>
<keyword evidence="3" id="KW-1185">Reference proteome</keyword>
<protein>
    <recommendedName>
        <fullName evidence="4">DUF4148 domain-containing protein</fullName>
    </recommendedName>
</protein>
<gene>
    <name evidence="2" type="ORF">FQP86_00340</name>
</gene>